<evidence type="ECO:0000256" key="3">
    <source>
        <dbReference type="ARBA" id="ARBA00023163"/>
    </source>
</evidence>
<dbReference type="SUPFAM" id="SSF46785">
    <property type="entry name" value="Winged helix' DNA-binding domain"/>
    <property type="match status" value="1"/>
</dbReference>
<reference evidence="5" key="1">
    <citation type="submission" date="2022-12" db="EMBL/GenBank/DDBJ databases">
        <title>New Phytohabitans aurantiacus sp. RD004123 nov., an actinomycete isolated from soil.</title>
        <authorList>
            <person name="Triningsih D.W."/>
            <person name="Harunari E."/>
            <person name="Igarashi Y."/>
        </authorList>
    </citation>
    <scope>NUCLEOTIDE SEQUENCE</scope>
    <source>
        <strain evidence="5">RD004123</strain>
    </source>
</reference>
<dbReference type="InterPro" id="IPR036390">
    <property type="entry name" value="WH_DNA-bd_sf"/>
</dbReference>
<protein>
    <submittedName>
        <fullName evidence="5">Transcriptional regulator</fullName>
    </submittedName>
</protein>
<dbReference type="Pfam" id="PF01022">
    <property type="entry name" value="HTH_5"/>
    <property type="match status" value="1"/>
</dbReference>
<keyword evidence="1" id="KW-0805">Transcription regulation</keyword>
<comment type="caution">
    <text evidence="5">The sequence shown here is derived from an EMBL/GenBank/DDBJ whole genome shotgun (WGS) entry which is preliminary data.</text>
</comment>
<evidence type="ECO:0000256" key="2">
    <source>
        <dbReference type="ARBA" id="ARBA00023125"/>
    </source>
</evidence>
<dbReference type="InterPro" id="IPR036388">
    <property type="entry name" value="WH-like_DNA-bd_sf"/>
</dbReference>
<dbReference type="InterPro" id="IPR011991">
    <property type="entry name" value="ArsR-like_HTH"/>
</dbReference>
<proteinExistence type="predicted"/>
<evidence type="ECO:0000313" key="5">
    <source>
        <dbReference type="EMBL" id="GLH96348.1"/>
    </source>
</evidence>
<evidence type="ECO:0000313" key="6">
    <source>
        <dbReference type="Proteomes" id="UP001144280"/>
    </source>
</evidence>
<keyword evidence="6" id="KW-1185">Reference proteome</keyword>
<dbReference type="EMBL" id="BSDI01000007">
    <property type="protein sequence ID" value="GLH96348.1"/>
    <property type="molecule type" value="Genomic_DNA"/>
</dbReference>
<evidence type="ECO:0000256" key="1">
    <source>
        <dbReference type="ARBA" id="ARBA00023015"/>
    </source>
</evidence>
<dbReference type="PANTHER" id="PTHR43132:SF8">
    <property type="entry name" value="HTH-TYPE TRANSCRIPTIONAL REGULATOR KMTR"/>
    <property type="match status" value="1"/>
</dbReference>
<dbReference type="InterPro" id="IPR051011">
    <property type="entry name" value="Metal_resp_trans_reg"/>
</dbReference>
<dbReference type="Gene3D" id="1.10.10.10">
    <property type="entry name" value="Winged helix-like DNA-binding domain superfamily/Winged helix DNA-binding domain"/>
    <property type="match status" value="1"/>
</dbReference>
<sequence length="323" mass="34988">MPEDLSRTHVVSTSDPLWETLLSLQLSHSGDGRLVFGGWRRQVRSRTCRSVEAVLLPLSPPRGPSADLLTPAASTLGLEAGLEAVRATPLRLIRQDLHQLAAHHRLPAWTSLLADGEPRLLAVVAGALRAWHQAAVAPYQDHIDRRLDADRALRLRDARLGGPERVLAGLPPPLSWRPPTLVSRYPVDRDIHLDGRGLLLVPSFFCWRNPVTLIDAALPPVLVYPIEHDLEWLAHPDRPGARGERALAALLGGTRAAVLDTVGRGPVTTTGIAKQVHISAPSASEHASILRDAGLITTRRLGNTVLHSLSRAGAVLLDGARHD</sequence>
<dbReference type="PANTHER" id="PTHR43132">
    <property type="entry name" value="ARSENICAL RESISTANCE OPERON REPRESSOR ARSR-RELATED"/>
    <property type="match status" value="1"/>
</dbReference>
<name>A0ABQ5QPK6_9ACTN</name>
<accession>A0ABQ5QPK6</accession>
<dbReference type="CDD" id="cd00090">
    <property type="entry name" value="HTH_ARSR"/>
    <property type="match status" value="1"/>
</dbReference>
<feature type="domain" description="HTH arsR-type" evidence="4">
    <location>
        <begin position="235"/>
        <end position="323"/>
    </location>
</feature>
<dbReference type="PRINTS" id="PR00778">
    <property type="entry name" value="HTHARSR"/>
</dbReference>
<dbReference type="PROSITE" id="PS50987">
    <property type="entry name" value="HTH_ARSR_2"/>
    <property type="match status" value="1"/>
</dbReference>
<dbReference type="SMART" id="SM00418">
    <property type="entry name" value="HTH_ARSR"/>
    <property type="match status" value="1"/>
</dbReference>
<keyword evidence="2" id="KW-0238">DNA-binding</keyword>
<dbReference type="Proteomes" id="UP001144280">
    <property type="component" value="Unassembled WGS sequence"/>
</dbReference>
<evidence type="ECO:0000259" key="4">
    <source>
        <dbReference type="PROSITE" id="PS50987"/>
    </source>
</evidence>
<keyword evidence="3" id="KW-0804">Transcription</keyword>
<organism evidence="5 6">
    <name type="scientific">Phytohabitans aurantiacus</name>
    <dbReference type="NCBI Taxonomy" id="3016789"/>
    <lineage>
        <taxon>Bacteria</taxon>
        <taxon>Bacillati</taxon>
        <taxon>Actinomycetota</taxon>
        <taxon>Actinomycetes</taxon>
        <taxon>Micromonosporales</taxon>
        <taxon>Micromonosporaceae</taxon>
    </lineage>
</organism>
<dbReference type="InterPro" id="IPR001845">
    <property type="entry name" value="HTH_ArsR_DNA-bd_dom"/>
</dbReference>
<gene>
    <name evidence="5" type="ORF">Pa4123_16220</name>
</gene>